<keyword evidence="3" id="KW-0547">Nucleotide-binding</keyword>
<proteinExistence type="predicted"/>
<keyword evidence="10" id="KW-1185">Reference proteome</keyword>
<organism evidence="9 10">
    <name type="scientific">Pollutimonas bauzanensis</name>
    <dbReference type="NCBI Taxonomy" id="658167"/>
    <lineage>
        <taxon>Bacteria</taxon>
        <taxon>Pseudomonadati</taxon>
        <taxon>Pseudomonadota</taxon>
        <taxon>Betaproteobacteria</taxon>
        <taxon>Burkholderiales</taxon>
        <taxon>Alcaligenaceae</taxon>
        <taxon>Pollutimonas</taxon>
    </lineage>
</organism>
<accession>A0A1M5YKV8</accession>
<dbReference type="EMBL" id="FQXE01000009">
    <property type="protein sequence ID" value="SHI12494.1"/>
    <property type="molecule type" value="Genomic_DNA"/>
</dbReference>
<evidence type="ECO:0000256" key="6">
    <source>
        <dbReference type="ARBA" id="ARBA00047939"/>
    </source>
</evidence>
<evidence type="ECO:0000259" key="8">
    <source>
        <dbReference type="PROSITE" id="PS51459"/>
    </source>
</evidence>
<gene>
    <name evidence="9" type="ORF">SAMN04488135_109183</name>
</gene>
<dbReference type="InterPro" id="IPR040782">
    <property type="entry name" value="KfrB"/>
</dbReference>
<dbReference type="InterPro" id="IPR036597">
    <property type="entry name" value="Fido-like_dom_sf"/>
</dbReference>
<dbReference type="PROSITE" id="PS51459">
    <property type="entry name" value="FIDO"/>
    <property type="match status" value="1"/>
</dbReference>
<evidence type="ECO:0000256" key="4">
    <source>
        <dbReference type="ARBA" id="ARBA00022840"/>
    </source>
</evidence>
<dbReference type="EC" id="2.7.7.108" evidence="5"/>
<dbReference type="Proteomes" id="UP000184226">
    <property type="component" value="Unassembled WGS sequence"/>
</dbReference>
<dbReference type="GO" id="GO:0051302">
    <property type="term" value="P:regulation of cell division"/>
    <property type="evidence" value="ECO:0007669"/>
    <property type="project" value="TreeGrafter"/>
</dbReference>
<keyword evidence="1" id="KW-0808">Transferase</keyword>
<dbReference type="GO" id="GO:0005524">
    <property type="term" value="F:ATP binding"/>
    <property type="evidence" value="ECO:0007669"/>
    <property type="project" value="UniProtKB-KW"/>
</dbReference>
<dbReference type="Gene3D" id="1.10.3290.10">
    <property type="entry name" value="Fido-like domain"/>
    <property type="match status" value="1"/>
</dbReference>
<dbReference type="RefSeq" id="WP_073105059.1">
    <property type="nucleotide sequence ID" value="NZ_FQXE01000009.1"/>
</dbReference>
<evidence type="ECO:0000313" key="10">
    <source>
        <dbReference type="Proteomes" id="UP000184226"/>
    </source>
</evidence>
<keyword evidence="2" id="KW-0548">Nucleotidyltransferase</keyword>
<evidence type="ECO:0000313" key="9">
    <source>
        <dbReference type="EMBL" id="SHI12494.1"/>
    </source>
</evidence>
<dbReference type="PANTHER" id="PTHR39560">
    <property type="entry name" value="PROTEIN ADENYLYLTRANSFERASE FIC-RELATED"/>
    <property type="match status" value="1"/>
</dbReference>
<protein>
    <recommendedName>
        <fullName evidence="5">protein adenylyltransferase</fullName>
        <ecNumber evidence="5">2.7.7.108</ecNumber>
    </recommendedName>
</protein>
<comment type="catalytic activity">
    <reaction evidence="7">
        <text>L-tyrosyl-[protein] + ATP = O-(5'-adenylyl)-L-tyrosyl-[protein] + diphosphate</text>
        <dbReference type="Rhea" id="RHEA:54288"/>
        <dbReference type="Rhea" id="RHEA-COMP:10136"/>
        <dbReference type="Rhea" id="RHEA-COMP:13846"/>
        <dbReference type="ChEBI" id="CHEBI:30616"/>
        <dbReference type="ChEBI" id="CHEBI:33019"/>
        <dbReference type="ChEBI" id="CHEBI:46858"/>
        <dbReference type="ChEBI" id="CHEBI:83624"/>
        <dbReference type="EC" id="2.7.7.108"/>
    </reaction>
</comment>
<dbReference type="Pfam" id="PF18790">
    <property type="entry name" value="KfrB"/>
    <property type="match status" value="1"/>
</dbReference>
<name>A0A1M5YKV8_9BURK</name>
<evidence type="ECO:0000256" key="5">
    <source>
        <dbReference type="ARBA" id="ARBA00034531"/>
    </source>
</evidence>
<evidence type="ECO:0000256" key="3">
    <source>
        <dbReference type="ARBA" id="ARBA00022741"/>
    </source>
</evidence>
<evidence type="ECO:0000256" key="7">
    <source>
        <dbReference type="ARBA" id="ARBA00048696"/>
    </source>
</evidence>
<sequence>MSKYQTDPSDPYIDISHQVLRNRLGISDQVELERTEAALSAVRLYELAHNPVRGRFDLNHLKQIHKRLFSDIYSWAGELRTVDISKGNTRFAHHAHIDSYAPIITNALDREGLLKGLPPDKFSNRAGHYLGELNVLHPFREGNGRTLRAFFRQLAHEAGYEILWHRIDREANIQASVAAYQGDSSGLAKLIEDNLLDFDREAAIELAKEVVGDQVHIEPPIAGQQYHGLIVGETDRYIVQQQADATNHVIVHQRQTVVASGWPQSGQIVTIDYSSGRFGVVHEAESSYKQTFQKDRGL</sequence>
<dbReference type="SUPFAM" id="SSF140931">
    <property type="entry name" value="Fic-like"/>
    <property type="match status" value="1"/>
</dbReference>
<dbReference type="STRING" id="658167.SAMN04488135_109183"/>
<evidence type="ECO:0000256" key="2">
    <source>
        <dbReference type="ARBA" id="ARBA00022695"/>
    </source>
</evidence>
<dbReference type="InterPro" id="IPR003812">
    <property type="entry name" value="Fido"/>
</dbReference>
<dbReference type="Pfam" id="PF02661">
    <property type="entry name" value="Fic"/>
    <property type="match status" value="1"/>
</dbReference>
<dbReference type="PANTHER" id="PTHR39560:SF1">
    <property type="entry name" value="PROTEIN ADENYLYLTRANSFERASE FIC-RELATED"/>
    <property type="match status" value="1"/>
</dbReference>
<keyword evidence="4" id="KW-0067">ATP-binding</keyword>
<dbReference type="AlphaFoldDB" id="A0A1M5YKV8"/>
<comment type="catalytic activity">
    <reaction evidence="6">
        <text>L-threonyl-[protein] + ATP = 3-O-(5'-adenylyl)-L-threonyl-[protein] + diphosphate</text>
        <dbReference type="Rhea" id="RHEA:54292"/>
        <dbReference type="Rhea" id="RHEA-COMP:11060"/>
        <dbReference type="Rhea" id="RHEA-COMP:13847"/>
        <dbReference type="ChEBI" id="CHEBI:30013"/>
        <dbReference type="ChEBI" id="CHEBI:30616"/>
        <dbReference type="ChEBI" id="CHEBI:33019"/>
        <dbReference type="ChEBI" id="CHEBI:138113"/>
        <dbReference type="EC" id="2.7.7.108"/>
    </reaction>
</comment>
<reference evidence="9 10" key="1">
    <citation type="submission" date="2016-11" db="EMBL/GenBank/DDBJ databases">
        <authorList>
            <person name="Jaros S."/>
            <person name="Januszkiewicz K."/>
            <person name="Wedrychowicz H."/>
        </authorList>
    </citation>
    <scope>NUCLEOTIDE SEQUENCE [LARGE SCALE GENOMIC DNA]</scope>
    <source>
        <strain evidence="9 10">CGMCC 1.10190</strain>
    </source>
</reference>
<feature type="domain" description="Fido" evidence="8">
    <location>
        <begin position="56"/>
        <end position="193"/>
    </location>
</feature>
<dbReference type="OrthoDB" id="9813719at2"/>
<dbReference type="GO" id="GO:0070733">
    <property type="term" value="F:AMPylase activity"/>
    <property type="evidence" value="ECO:0007669"/>
    <property type="project" value="UniProtKB-EC"/>
</dbReference>
<evidence type="ECO:0000256" key="1">
    <source>
        <dbReference type="ARBA" id="ARBA00022679"/>
    </source>
</evidence>